<keyword evidence="2 6" id="KW-0698">rRNA processing</keyword>
<dbReference type="InterPro" id="IPR003682">
    <property type="entry name" value="rRNA_ssu_MeTfrase_G"/>
</dbReference>
<dbReference type="GO" id="GO:0032259">
    <property type="term" value="P:methylation"/>
    <property type="evidence" value="ECO:0007669"/>
    <property type="project" value="UniProtKB-KW"/>
</dbReference>
<evidence type="ECO:0000256" key="7">
    <source>
        <dbReference type="SAM" id="MobiDB-lite"/>
    </source>
</evidence>
<feature type="binding site" evidence="6">
    <location>
        <begin position="110"/>
        <end position="112"/>
    </location>
    <ligand>
        <name>S-adenosyl-L-methionine</name>
        <dbReference type="ChEBI" id="CHEBI:59789"/>
    </ligand>
</feature>
<protein>
    <recommendedName>
        <fullName evidence="6">Ribosomal RNA small subunit methyltransferase G</fullName>
        <ecNumber evidence="6">2.1.1.-</ecNumber>
    </recommendedName>
    <alternativeName>
        <fullName evidence="6">16S rRNA 7-methylguanosine methyltransferase</fullName>
        <shortName evidence="6">16S rRNA m7G methyltransferase</shortName>
    </alternativeName>
</protein>
<gene>
    <name evidence="6 8" type="primary">rsmG</name>
    <name evidence="8" type="ORF">WDZ17_10925</name>
</gene>
<evidence type="ECO:0000313" key="8">
    <source>
        <dbReference type="EMBL" id="MEJ5945804.1"/>
    </source>
</evidence>
<comment type="subcellular location">
    <subcellularLocation>
        <location evidence="6">Cytoplasm</location>
    </subcellularLocation>
</comment>
<evidence type="ECO:0000256" key="5">
    <source>
        <dbReference type="ARBA" id="ARBA00022691"/>
    </source>
</evidence>
<keyword evidence="1 6" id="KW-0963">Cytoplasm</keyword>
<feature type="region of interest" description="Disordered" evidence="7">
    <location>
        <begin position="1"/>
        <end position="23"/>
    </location>
</feature>
<keyword evidence="3 6" id="KW-0489">Methyltransferase</keyword>
<dbReference type="EC" id="2.1.1.-" evidence="6"/>
<dbReference type="Gene3D" id="3.40.50.150">
    <property type="entry name" value="Vaccinia Virus protein VP39"/>
    <property type="match status" value="1"/>
</dbReference>
<dbReference type="GO" id="GO:0008168">
    <property type="term" value="F:methyltransferase activity"/>
    <property type="evidence" value="ECO:0007669"/>
    <property type="project" value="UniProtKB-KW"/>
</dbReference>
<evidence type="ECO:0000256" key="3">
    <source>
        <dbReference type="ARBA" id="ARBA00022603"/>
    </source>
</evidence>
<evidence type="ECO:0000313" key="9">
    <source>
        <dbReference type="Proteomes" id="UP001387100"/>
    </source>
</evidence>
<feature type="binding site" evidence="6">
    <location>
        <position position="159"/>
    </location>
    <ligand>
        <name>S-adenosyl-L-methionine</name>
        <dbReference type="ChEBI" id="CHEBI:59789"/>
    </ligand>
</feature>
<dbReference type="Proteomes" id="UP001387100">
    <property type="component" value="Unassembled WGS sequence"/>
</dbReference>
<organism evidence="8 9">
    <name type="scientific">Pseudokineococcus basanitobsidens</name>
    <dbReference type="NCBI Taxonomy" id="1926649"/>
    <lineage>
        <taxon>Bacteria</taxon>
        <taxon>Bacillati</taxon>
        <taxon>Actinomycetota</taxon>
        <taxon>Actinomycetes</taxon>
        <taxon>Kineosporiales</taxon>
        <taxon>Kineosporiaceae</taxon>
        <taxon>Pseudokineococcus</taxon>
    </lineage>
</organism>
<feature type="binding site" evidence="6">
    <location>
        <position position="87"/>
    </location>
    <ligand>
        <name>S-adenosyl-L-methionine</name>
        <dbReference type="ChEBI" id="CHEBI:59789"/>
    </ligand>
</feature>
<keyword evidence="4 6" id="KW-0808">Transferase</keyword>
<name>A0ABU8RL30_9ACTN</name>
<evidence type="ECO:0000256" key="2">
    <source>
        <dbReference type="ARBA" id="ARBA00022552"/>
    </source>
</evidence>
<comment type="caution">
    <text evidence="8">The sequence shown here is derived from an EMBL/GenBank/DDBJ whole genome shotgun (WGS) entry which is preliminary data.</text>
</comment>
<dbReference type="PANTHER" id="PTHR31760:SF0">
    <property type="entry name" value="S-ADENOSYL-L-METHIONINE-DEPENDENT METHYLTRANSFERASES SUPERFAMILY PROTEIN"/>
    <property type="match status" value="1"/>
</dbReference>
<dbReference type="Pfam" id="PF02527">
    <property type="entry name" value="GidB"/>
    <property type="match status" value="1"/>
</dbReference>
<sequence>MSGLDGRPGGLDAPRPDETALEPPEAKLLLGTGLPRARAFVRELAGEGVVRGVVGPREVPRLWTRHVLNCAAVAELVPAGAVVVDVGSGAGLPGLVLAMARPDLELVLVDSSLRRARWLEHVVEVLDAADDLPPLRVRVVRGRAEELVGTVRGDVVTSRAVAPLDRLARWCAPLAVPDGLLLAVKGGRADDEVTEHAAALRRTGLRDVEVVTCGGEVLEDPTTVVRARVGSRPGGRRR</sequence>
<keyword evidence="9" id="KW-1185">Reference proteome</keyword>
<feature type="binding site" evidence="6">
    <location>
        <position position="92"/>
    </location>
    <ligand>
        <name>S-adenosyl-L-methionine</name>
        <dbReference type="ChEBI" id="CHEBI:59789"/>
    </ligand>
</feature>
<comment type="similarity">
    <text evidence="6">Belongs to the methyltransferase superfamily. RNA methyltransferase RsmG family.</text>
</comment>
<comment type="function">
    <text evidence="6">Specifically methylates the N7 position of a guanine in 16S rRNA.</text>
</comment>
<reference evidence="8 9" key="1">
    <citation type="journal article" date="2017" name="Int. J. Syst. Evol. Microbiol.">
        <title>Pseudokineococcus basanitobsidens sp. nov., isolated from volcanic rock.</title>
        <authorList>
            <person name="Lee D.W."/>
            <person name="Park M.Y."/>
            <person name="Kim J.J."/>
            <person name="Kim B.S."/>
        </authorList>
    </citation>
    <scope>NUCLEOTIDE SEQUENCE [LARGE SCALE GENOMIC DNA]</scope>
    <source>
        <strain evidence="8 9">DSM 103726</strain>
    </source>
</reference>
<accession>A0ABU8RL30</accession>
<dbReference type="SUPFAM" id="SSF53335">
    <property type="entry name" value="S-adenosyl-L-methionine-dependent methyltransferases"/>
    <property type="match status" value="1"/>
</dbReference>
<dbReference type="HAMAP" id="MF_00074">
    <property type="entry name" value="16SrRNA_methyltr_G"/>
    <property type="match status" value="1"/>
</dbReference>
<proteinExistence type="inferred from homology"/>
<dbReference type="InterPro" id="IPR029063">
    <property type="entry name" value="SAM-dependent_MTases_sf"/>
</dbReference>
<feature type="binding site" evidence="6">
    <location>
        <begin position="144"/>
        <end position="145"/>
    </location>
    <ligand>
        <name>S-adenosyl-L-methionine</name>
        <dbReference type="ChEBI" id="CHEBI:59789"/>
    </ligand>
</feature>
<dbReference type="RefSeq" id="WP_339575198.1">
    <property type="nucleotide sequence ID" value="NZ_JBBIAA010000011.1"/>
</dbReference>
<dbReference type="NCBIfam" id="TIGR00138">
    <property type="entry name" value="rsmG_gidB"/>
    <property type="match status" value="1"/>
</dbReference>
<evidence type="ECO:0000256" key="4">
    <source>
        <dbReference type="ARBA" id="ARBA00022679"/>
    </source>
</evidence>
<dbReference type="EMBL" id="JBBIAA010000011">
    <property type="protein sequence ID" value="MEJ5945804.1"/>
    <property type="molecule type" value="Genomic_DNA"/>
</dbReference>
<dbReference type="PANTHER" id="PTHR31760">
    <property type="entry name" value="S-ADENOSYL-L-METHIONINE-DEPENDENT METHYLTRANSFERASES SUPERFAMILY PROTEIN"/>
    <property type="match status" value="1"/>
</dbReference>
<evidence type="ECO:0000256" key="1">
    <source>
        <dbReference type="ARBA" id="ARBA00022490"/>
    </source>
</evidence>
<evidence type="ECO:0000256" key="6">
    <source>
        <dbReference type="HAMAP-Rule" id="MF_00074"/>
    </source>
</evidence>
<keyword evidence="5 6" id="KW-0949">S-adenosyl-L-methionine</keyword>